<dbReference type="InterPro" id="IPR005625">
    <property type="entry name" value="PepSY-ass_TM"/>
</dbReference>
<keyword evidence="2" id="KW-0472">Membrane</keyword>
<feature type="non-terminal residue" evidence="4">
    <location>
        <position position="194"/>
    </location>
</feature>
<proteinExistence type="predicted"/>
<dbReference type="EMBL" id="PQNQ01000051">
    <property type="protein sequence ID" value="RRQ01773.1"/>
    <property type="molecule type" value="Genomic_DNA"/>
</dbReference>
<evidence type="ECO:0000256" key="2">
    <source>
        <dbReference type="SAM" id="Phobius"/>
    </source>
</evidence>
<sequence length="194" mass="20801">MAVGPFILVAALSGALYALTPTAEEYVYRDLTTVPAVAAPVPLHEQVDAAQRSHPELTVAQVWPAQQATDSTRVLFDVPADAEGNPLAVFVDPSDARVLGEEATYSSLGELPLRRWVSGLHESLNLGAPGEVYSEFAASWLWIIALGGLWLWWRRVRAARRRGARPARLWLPLRGRGSTPPSAGTPATAEAAGG</sequence>
<feature type="region of interest" description="Disordered" evidence="1">
    <location>
        <begin position="173"/>
        <end position="194"/>
    </location>
</feature>
<dbReference type="AlphaFoldDB" id="A0A3R8R3W4"/>
<accession>A0A3R8R3W4</accession>
<keyword evidence="2" id="KW-0812">Transmembrane</keyword>
<feature type="chain" id="PRO_5039442000" evidence="3">
    <location>
        <begin position="24"/>
        <end position="194"/>
    </location>
</feature>
<keyword evidence="3" id="KW-0732">Signal</keyword>
<evidence type="ECO:0000256" key="1">
    <source>
        <dbReference type="SAM" id="MobiDB-lite"/>
    </source>
</evidence>
<feature type="transmembrane region" description="Helical" evidence="2">
    <location>
        <begin position="132"/>
        <end position="153"/>
    </location>
</feature>
<organism evidence="4 5">
    <name type="scientific">Corynebacterium bovis</name>
    <dbReference type="NCBI Taxonomy" id="36808"/>
    <lineage>
        <taxon>Bacteria</taxon>
        <taxon>Bacillati</taxon>
        <taxon>Actinomycetota</taxon>
        <taxon>Actinomycetes</taxon>
        <taxon>Mycobacteriales</taxon>
        <taxon>Corynebacteriaceae</taxon>
        <taxon>Corynebacterium</taxon>
    </lineage>
</organism>
<name>A0A3R8R3W4_9CORY</name>
<feature type="signal peptide" evidence="3">
    <location>
        <begin position="1"/>
        <end position="23"/>
    </location>
</feature>
<evidence type="ECO:0000313" key="4">
    <source>
        <dbReference type="EMBL" id="RRQ01773.1"/>
    </source>
</evidence>
<keyword evidence="5" id="KW-1185">Reference proteome</keyword>
<gene>
    <name evidence="4" type="ORF">CXF42_10505</name>
</gene>
<reference evidence="4 5" key="1">
    <citation type="submission" date="2018-01" db="EMBL/GenBank/DDBJ databases">
        <title>Twenty Corynebacterium bovis Genomes.</title>
        <authorList>
            <person name="Gulvik C.A."/>
        </authorList>
    </citation>
    <scope>NUCLEOTIDE SEQUENCE [LARGE SCALE GENOMIC DNA]</scope>
    <source>
        <strain evidence="4 5">16-2004</strain>
    </source>
</reference>
<comment type="caution">
    <text evidence="4">The sequence shown here is derived from an EMBL/GenBank/DDBJ whole genome shotgun (WGS) entry which is preliminary data.</text>
</comment>
<dbReference type="Proteomes" id="UP000278422">
    <property type="component" value="Unassembled WGS sequence"/>
</dbReference>
<keyword evidence="2" id="KW-1133">Transmembrane helix</keyword>
<evidence type="ECO:0000256" key="3">
    <source>
        <dbReference type="SAM" id="SignalP"/>
    </source>
</evidence>
<dbReference type="Pfam" id="PF03929">
    <property type="entry name" value="PepSY_TM"/>
    <property type="match status" value="1"/>
</dbReference>
<dbReference type="PANTHER" id="PTHR34219:SF1">
    <property type="entry name" value="PEPSY DOMAIN-CONTAINING PROTEIN"/>
    <property type="match status" value="1"/>
</dbReference>
<evidence type="ECO:0000313" key="5">
    <source>
        <dbReference type="Proteomes" id="UP000278422"/>
    </source>
</evidence>
<protein>
    <submittedName>
        <fullName evidence="4">PepSY domain-containing protein</fullName>
    </submittedName>
</protein>
<dbReference type="PANTHER" id="PTHR34219">
    <property type="entry name" value="IRON-REGULATED INNER MEMBRANE PROTEIN-RELATED"/>
    <property type="match status" value="1"/>
</dbReference>